<sequence>MCRICLPVFRIACAFRGDGFFVRLLLACACGSAFVVCMCVFVVWWALRLCLDFVCVGG</sequence>
<keyword evidence="1" id="KW-1133">Transmembrane helix</keyword>
<evidence type="ECO:0000313" key="2">
    <source>
        <dbReference type="EMBL" id="KAH9329885.1"/>
    </source>
</evidence>
<keyword evidence="1" id="KW-0812">Transmembrane</keyword>
<organism evidence="2 3">
    <name type="scientific">Taxus chinensis</name>
    <name type="common">Chinese yew</name>
    <name type="synonym">Taxus wallichiana var. chinensis</name>
    <dbReference type="NCBI Taxonomy" id="29808"/>
    <lineage>
        <taxon>Eukaryota</taxon>
        <taxon>Viridiplantae</taxon>
        <taxon>Streptophyta</taxon>
        <taxon>Embryophyta</taxon>
        <taxon>Tracheophyta</taxon>
        <taxon>Spermatophyta</taxon>
        <taxon>Pinopsida</taxon>
        <taxon>Pinidae</taxon>
        <taxon>Conifers II</taxon>
        <taxon>Cupressales</taxon>
        <taxon>Taxaceae</taxon>
        <taxon>Taxus</taxon>
    </lineage>
</organism>
<evidence type="ECO:0000256" key="1">
    <source>
        <dbReference type="SAM" id="Phobius"/>
    </source>
</evidence>
<evidence type="ECO:0008006" key="4">
    <source>
        <dbReference type="Google" id="ProtNLM"/>
    </source>
</evidence>
<dbReference type="AlphaFoldDB" id="A0AA38LPF6"/>
<feature type="transmembrane region" description="Helical" evidence="1">
    <location>
        <begin position="20"/>
        <end position="47"/>
    </location>
</feature>
<reference evidence="2 3" key="1">
    <citation type="journal article" date="2021" name="Nat. Plants">
        <title>The Taxus genome provides insights into paclitaxel biosynthesis.</title>
        <authorList>
            <person name="Xiong X."/>
            <person name="Gou J."/>
            <person name="Liao Q."/>
            <person name="Li Y."/>
            <person name="Zhou Q."/>
            <person name="Bi G."/>
            <person name="Li C."/>
            <person name="Du R."/>
            <person name="Wang X."/>
            <person name="Sun T."/>
            <person name="Guo L."/>
            <person name="Liang H."/>
            <person name="Lu P."/>
            <person name="Wu Y."/>
            <person name="Zhang Z."/>
            <person name="Ro D.K."/>
            <person name="Shang Y."/>
            <person name="Huang S."/>
            <person name="Yan J."/>
        </authorList>
    </citation>
    <scope>NUCLEOTIDE SEQUENCE [LARGE SCALE GENOMIC DNA]</scope>
    <source>
        <strain evidence="2">Ta-2019</strain>
    </source>
</reference>
<accession>A0AA38LPF6</accession>
<keyword evidence="1" id="KW-0472">Membrane</keyword>
<feature type="non-terminal residue" evidence="2">
    <location>
        <position position="58"/>
    </location>
</feature>
<comment type="caution">
    <text evidence="2">The sequence shown here is derived from an EMBL/GenBank/DDBJ whole genome shotgun (WGS) entry which is preliminary data.</text>
</comment>
<protein>
    <recommendedName>
        <fullName evidence="4">Transmembrane protein</fullName>
    </recommendedName>
</protein>
<keyword evidence="3" id="KW-1185">Reference proteome</keyword>
<evidence type="ECO:0000313" key="3">
    <source>
        <dbReference type="Proteomes" id="UP000824469"/>
    </source>
</evidence>
<gene>
    <name evidence="2" type="ORF">KI387_001993</name>
</gene>
<dbReference type="Proteomes" id="UP000824469">
    <property type="component" value="Unassembled WGS sequence"/>
</dbReference>
<proteinExistence type="predicted"/>
<name>A0AA38LPF6_TAXCH</name>
<dbReference type="EMBL" id="JAHRHJ020000001">
    <property type="protein sequence ID" value="KAH9329885.1"/>
    <property type="molecule type" value="Genomic_DNA"/>
</dbReference>